<evidence type="ECO:0000256" key="1">
    <source>
        <dbReference type="SAM" id="Phobius"/>
    </source>
</evidence>
<dbReference type="Proteomes" id="UP000199440">
    <property type="component" value="Unassembled WGS sequence"/>
</dbReference>
<evidence type="ECO:0000313" key="3">
    <source>
        <dbReference type="Proteomes" id="UP000199440"/>
    </source>
</evidence>
<accession>A0A1G9RCT6</accession>
<keyword evidence="1" id="KW-0472">Membrane</keyword>
<dbReference type="AlphaFoldDB" id="A0A1G9RCT6"/>
<keyword evidence="1" id="KW-1133">Transmembrane helix</keyword>
<keyword evidence="3" id="KW-1185">Reference proteome</keyword>
<gene>
    <name evidence="2" type="ORF">SAMN04488514_10684</name>
</gene>
<sequence>MEVNEIKKSVAKLERKGTKGLWLQFLIFPLILGVMGFWFQNSIQESENKMQRLKMTQAILGDIFTDTIYERTVAMKSIIYEILNDEKIANKISSMVDAHLSKTAKESDLTQFNKVLSAIENYSKPGNTLLENLKTSDIVISKLNKTQMAKRKEREALIT</sequence>
<dbReference type="STRING" id="192904.SAMN04488514_10684"/>
<proteinExistence type="predicted"/>
<name>A0A1G9RCT6_9FLAO</name>
<feature type="transmembrane region" description="Helical" evidence="1">
    <location>
        <begin position="21"/>
        <end position="39"/>
    </location>
</feature>
<reference evidence="2 3" key="1">
    <citation type="submission" date="2016-10" db="EMBL/GenBank/DDBJ databases">
        <authorList>
            <person name="de Groot N.N."/>
        </authorList>
    </citation>
    <scope>NUCLEOTIDE SEQUENCE [LARGE SCALE GENOMIC DNA]</scope>
    <source>
        <strain evidence="2 3">DSM 19886</strain>
    </source>
</reference>
<evidence type="ECO:0000313" key="2">
    <source>
        <dbReference type="EMBL" id="SDM21048.1"/>
    </source>
</evidence>
<keyword evidence="1" id="KW-0812">Transmembrane</keyword>
<organism evidence="2 3">
    <name type="scientific">Kriegella aquimaris</name>
    <dbReference type="NCBI Taxonomy" id="192904"/>
    <lineage>
        <taxon>Bacteria</taxon>
        <taxon>Pseudomonadati</taxon>
        <taxon>Bacteroidota</taxon>
        <taxon>Flavobacteriia</taxon>
        <taxon>Flavobacteriales</taxon>
        <taxon>Flavobacteriaceae</taxon>
        <taxon>Kriegella</taxon>
    </lineage>
</organism>
<dbReference type="EMBL" id="FNGV01000006">
    <property type="protein sequence ID" value="SDM21048.1"/>
    <property type="molecule type" value="Genomic_DNA"/>
</dbReference>
<protein>
    <submittedName>
        <fullName evidence="2">Uncharacterized protein</fullName>
    </submittedName>
</protein>